<reference evidence="4 5" key="1">
    <citation type="submission" date="2016-08" db="EMBL/GenBank/DDBJ databases">
        <title>A Parts List for Fungal Cellulosomes Revealed by Comparative Genomics.</title>
        <authorList>
            <consortium name="DOE Joint Genome Institute"/>
            <person name="Haitjema C.H."/>
            <person name="Gilmore S.P."/>
            <person name="Henske J.K."/>
            <person name="Solomon K.V."/>
            <person name="De Groot R."/>
            <person name="Kuo A."/>
            <person name="Mondo S.J."/>
            <person name="Salamov A.A."/>
            <person name="Labutti K."/>
            <person name="Zhao Z."/>
            <person name="Chiniquy J."/>
            <person name="Barry K."/>
            <person name="Brewer H.M."/>
            <person name="Purvine S.O."/>
            <person name="Wright A.T."/>
            <person name="Boxma B."/>
            <person name="Van Alen T."/>
            <person name="Hackstein J.H."/>
            <person name="Baker S.E."/>
            <person name="Grigoriev I.V."/>
            <person name="O'Malley M.A."/>
        </authorList>
    </citation>
    <scope>NUCLEOTIDE SEQUENCE [LARGE SCALE GENOMIC DNA]</scope>
    <source>
        <strain evidence="4 5">G1</strain>
    </source>
</reference>
<sequence>MSIKNLSKETIRFISSGQVITSITSVIKELVENSIDANSTSIECKLVGGGYTSIIVKDNGIGIPLNDRQYIGNRYCTSKLPDGSFENISKVTTYGFRGEALNSIATISQSFSIETRTKDDIIGKIYQFDHMGNIISETPTNTTLGTTIQIIKIFYNTPVRKQAALKQKNNSIKSILELLTSYALIYPNIRFSFKHSGNISNKISKRKVNATYNNSNVEWHSIICNSTMDSIKHLFGSDLTSQLCNISKKYPIFDIDKREEEGKEGKEEKENNAIKNDDPKFELKNNEKINFVENIEINSILFKPGVDPEKYWRSSTDRIFFYVNKRPIQLSLMPTFKEILKLIKQKSLNLTNNEILSNKKYPFVFLDITVPSYTIDINIEPSKMKIMFHHPQKIIDLIDKLTDEIYPLHNPEIDTPLIFKIPELNKTQSSNIEKKKIIKLVSEQHNSNVNLVNKENVSKISNKIKSNKSKSGDDKSYLKFINEDIGNFIQKRSVLGEQEKDIIERKQRIKRRRLNLSTIDYTTEKFIDIKKCSSNFRKIRLNKNKHYNKNTKIIGFLTNNNDINDITSENFDKYDQFWVIKENNQLIIGSWRRLNELMMYQNFLKTAKIPSKEKIPPIFYKLKLEEENISNSFVYEDSKNKNVKKLVNSFITLNGYEAWFHKYNNTIEVRRVPDISSEYDYFGSLDDIKEIINSLSYISKSLIVQTKTLNISQRPPRLCNYLKSLLPLWCLPNIPLNDISSPFLCLKVSKENLKFSLNYVLTNSRSNNDDIDTINKYESLISPKSKKLI</sequence>
<dbReference type="InterPro" id="IPR002099">
    <property type="entry name" value="MutL/Mlh/PMS"/>
</dbReference>
<dbReference type="PANTHER" id="PTHR10073">
    <property type="entry name" value="DNA MISMATCH REPAIR PROTEIN MLH, PMS, MUTL"/>
    <property type="match status" value="1"/>
</dbReference>
<evidence type="ECO:0000313" key="4">
    <source>
        <dbReference type="EMBL" id="ORY54432.1"/>
    </source>
</evidence>
<dbReference type="OrthoDB" id="10263226at2759"/>
<dbReference type="GO" id="GO:0005524">
    <property type="term" value="F:ATP binding"/>
    <property type="evidence" value="ECO:0007669"/>
    <property type="project" value="InterPro"/>
</dbReference>
<dbReference type="Proteomes" id="UP000193920">
    <property type="component" value="Unassembled WGS sequence"/>
</dbReference>
<dbReference type="Pfam" id="PF13589">
    <property type="entry name" value="HATPase_c_3"/>
    <property type="match status" value="1"/>
</dbReference>
<dbReference type="AlphaFoldDB" id="A0A1Y2D571"/>
<dbReference type="SUPFAM" id="SSF55874">
    <property type="entry name" value="ATPase domain of HSP90 chaperone/DNA topoisomerase II/histidine kinase"/>
    <property type="match status" value="1"/>
</dbReference>
<dbReference type="InterPro" id="IPR014721">
    <property type="entry name" value="Ribsml_uS5_D2-typ_fold_subgr"/>
</dbReference>
<dbReference type="GO" id="GO:0140664">
    <property type="term" value="F:ATP-dependent DNA damage sensor activity"/>
    <property type="evidence" value="ECO:0007669"/>
    <property type="project" value="InterPro"/>
</dbReference>
<dbReference type="SUPFAM" id="SSF54211">
    <property type="entry name" value="Ribosomal protein S5 domain 2-like"/>
    <property type="match status" value="1"/>
</dbReference>
<evidence type="ECO:0000256" key="1">
    <source>
        <dbReference type="ARBA" id="ARBA00006082"/>
    </source>
</evidence>
<feature type="domain" description="DNA mismatch repair protein S5" evidence="3">
    <location>
        <begin position="231"/>
        <end position="407"/>
    </location>
</feature>
<dbReference type="InterPro" id="IPR036890">
    <property type="entry name" value="HATPase_C_sf"/>
</dbReference>
<dbReference type="NCBIfam" id="TIGR00585">
    <property type="entry name" value="mutl"/>
    <property type="match status" value="1"/>
</dbReference>
<dbReference type="STRING" id="1754190.A0A1Y2D571"/>
<dbReference type="InterPro" id="IPR038973">
    <property type="entry name" value="MutL/Mlh/Pms-like"/>
</dbReference>
<dbReference type="PANTHER" id="PTHR10073:SF54">
    <property type="entry name" value="PMS1 PROTEIN HOMOLOG 1"/>
    <property type="match status" value="1"/>
</dbReference>
<keyword evidence="2" id="KW-0227">DNA damage</keyword>
<name>A0A1Y2D571_9FUNG</name>
<dbReference type="SMART" id="SM01340">
    <property type="entry name" value="DNA_mis_repair"/>
    <property type="match status" value="1"/>
</dbReference>
<accession>A0A1Y2D571</accession>
<gene>
    <name evidence="4" type="ORF">LY90DRAFT_455914</name>
</gene>
<dbReference type="FunFam" id="3.30.565.10:FF:000017">
    <property type="entry name" value="PMS1 homolog 1, mismatch repair system component"/>
    <property type="match status" value="1"/>
</dbReference>
<dbReference type="GO" id="GO:0016887">
    <property type="term" value="F:ATP hydrolysis activity"/>
    <property type="evidence" value="ECO:0007669"/>
    <property type="project" value="InterPro"/>
</dbReference>
<dbReference type="InterPro" id="IPR013507">
    <property type="entry name" value="DNA_mismatch_S5_2-like"/>
</dbReference>
<dbReference type="InterPro" id="IPR020568">
    <property type="entry name" value="Ribosomal_Su5_D2-typ_SF"/>
</dbReference>
<dbReference type="PROSITE" id="PS00058">
    <property type="entry name" value="DNA_MISMATCH_REPAIR_1"/>
    <property type="match status" value="1"/>
</dbReference>
<protein>
    <recommendedName>
        <fullName evidence="3">DNA mismatch repair protein S5 domain-containing protein</fullName>
    </recommendedName>
</protein>
<proteinExistence type="inferred from homology"/>
<dbReference type="GO" id="GO:0006298">
    <property type="term" value="P:mismatch repair"/>
    <property type="evidence" value="ECO:0007669"/>
    <property type="project" value="InterPro"/>
</dbReference>
<dbReference type="Gene3D" id="3.30.565.10">
    <property type="entry name" value="Histidine kinase-like ATPase, C-terminal domain"/>
    <property type="match status" value="1"/>
</dbReference>
<evidence type="ECO:0000313" key="5">
    <source>
        <dbReference type="Proteomes" id="UP000193920"/>
    </source>
</evidence>
<organism evidence="4 5">
    <name type="scientific">Neocallimastix californiae</name>
    <dbReference type="NCBI Taxonomy" id="1754190"/>
    <lineage>
        <taxon>Eukaryota</taxon>
        <taxon>Fungi</taxon>
        <taxon>Fungi incertae sedis</taxon>
        <taxon>Chytridiomycota</taxon>
        <taxon>Chytridiomycota incertae sedis</taxon>
        <taxon>Neocallimastigomycetes</taxon>
        <taxon>Neocallimastigales</taxon>
        <taxon>Neocallimastigaceae</taxon>
        <taxon>Neocallimastix</taxon>
    </lineage>
</organism>
<dbReference type="Pfam" id="PF01119">
    <property type="entry name" value="DNA_mis_repair"/>
    <property type="match status" value="1"/>
</dbReference>
<dbReference type="CDD" id="cd00782">
    <property type="entry name" value="MutL_Trans"/>
    <property type="match status" value="1"/>
</dbReference>
<dbReference type="InterPro" id="IPR014762">
    <property type="entry name" value="DNA_mismatch_repair_CS"/>
</dbReference>
<comment type="similarity">
    <text evidence="1">Belongs to the DNA mismatch repair MutL/HexB family.</text>
</comment>
<evidence type="ECO:0000256" key="2">
    <source>
        <dbReference type="ARBA" id="ARBA00022763"/>
    </source>
</evidence>
<dbReference type="GO" id="GO:0032389">
    <property type="term" value="C:MutLalpha complex"/>
    <property type="evidence" value="ECO:0007669"/>
    <property type="project" value="TreeGrafter"/>
</dbReference>
<feature type="non-terminal residue" evidence="4">
    <location>
        <position position="789"/>
    </location>
</feature>
<dbReference type="Gene3D" id="3.30.230.10">
    <property type="match status" value="1"/>
</dbReference>
<comment type="caution">
    <text evidence="4">The sequence shown here is derived from an EMBL/GenBank/DDBJ whole genome shotgun (WGS) entry which is preliminary data.</text>
</comment>
<dbReference type="GO" id="GO:0030983">
    <property type="term" value="F:mismatched DNA binding"/>
    <property type="evidence" value="ECO:0007669"/>
    <property type="project" value="InterPro"/>
</dbReference>
<dbReference type="EMBL" id="MCOG01000085">
    <property type="protein sequence ID" value="ORY54432.1"/>
    <property type="molecule type" value="Genomic_DNA"/>
</dbReference>
<evidence type="ECO:0000259" key="3">
    <source>
        <dbReference type="SMART" id="SM01340"/>
    </source>
</evidence>
<keyword evidence="5" id="KW-1185">Reference proteome</keyword>